<dbReference type="SUPFAM" id="SSF57903">
    <property type="entry name" value="FYVE/PHD zinc finger"/>
    <property type="match status" value="1"/>
</dbReference>
<proteinExistence type="predicted"/>
<accession>A0A9P0PB18</accession>
<reference evidence="1" key="1">
    <citation type="submission" date="2022-03" db="EMBL/GenBank/DDBJ databases">
        <authorList>
            <person name="Sayadi A."/>
        </authorList>
    </citation>
    <scope>NUCLEOTIDE SEQUENCE</scope>
</reference>
<sequence>MSTFKCPNCLMNTSRQGSSISCDGCNKDVHLTCVGLSADEVRVTRNIHAPLRTARVCKPFAHWLTQNLRAIFKQRDAALIKYKHNRTNQNWTEYTELRNYALASKRREKAGYLQHIQETNNSSSLYKGIRNLNMQAKKRNHIPVSLRNATQIMIKYARPYLGPLKNVSHIKKWFRAPKNGARSLKFRIPVCMNDKGVVKTTFRLADS</sequence>
<dbReference type="EMBL" id="CAKOFQ010006800">
    <property type="protein sequence ID" value="CAH1972615.1"/>
    <property type="molecule type" value="Genomic_DNA"/>
</dbReference>
<organism evidence="1 2">
    <name type="scientific">Acanthoscelides obtectus</name>
    <name type="common">Bean weevil</name>
    <name type="synonym">Bruchus obtectus</name>
    <dbReference type="NCBI Taxonomy" id="200917"/>
    <lineage>
        <taxon>Eukaryota</taxon>
        <taxon>Metazoa</taxon>
        <taxon>Ecdysozoa</taxon>
        <taxon>Arthropoda</taxon>
        <taxon>Hexapoda</taxon>
        <taxon>Insecta</taxon>
        <taxon>Pterygota</taxon>
        <taxon>Neoptera</taxon>
        <taxon>Endopterygota</taxon>
        <taxon>Coleoptera</taxon>
        <taxon>Polyphaga</taxon>
        <taxon>Cucujiformia</taxon>
        <taxon>Chrysomeloidea</taxon>
        <taxon>Chrysomelidae</taxon>
        <taxon>Bruchinae</taxon>
        <taxon>Bruchini</taxon>
        <taxon>Acanthoscelides</taxon>
    </lineage>
</organism>
<dbReference type="AlphaFoldDB" id="A0A9P0PB18"/>
<dbReference type="InterPro" id="IPR013083">
    <property type="entry name" value="Znf_RING/FYVE/PHD"/>
</dbReference>
<evidence type="ECO:0000313" key="1">
    <source>
        <dbReference type="EMBL" id="CAH1972615.1"/>
    </source>
</evidence>
<keyword evidence="2" id="KW-1185">Reference proteome</keyword>
<evidence type="ECO:0008006" key="3">
    <source>
        <dbReference type="Google" id="ProtNLM"/>
    </source>
</evidence>
<dbReference type="Gene3D" id="3.30.40.10">
    <property type="entry name" value="Zinc/RING finger domain, C3HC4 (zinc finger)"/>
    <property type="match status" value="1"/>
</dbReference>
<dbReference type="Proteomes" id="UP001152888">
    <property type="component" value="Unassembled WGS sequence"/>
</dbReference>
<protein>
    <recommendedName>
        <fullName evidence="3">Zinc finger PHD-type domain-containing protein</fullName>
    </recommendedName>
</protein>
<dbReference type="OrthoDB" id="6761209at2759"/>
<name>A0A9P0PB18_ACAOB</name>
<evidence type="ECO:0000313" key="2">
    <source>
        <dbReference type="Proteomes" id="UP001152888"/>
    </source>
</evidence>
<gene>
    <name evidence="1" type="ORF">ACAOBT_LOCUS10098</name>
</gene>
<dbReference type="InterPro" id="IPR011011">
    <property type="entry name" value="Znf_FYVE_PHD"/>
</dbReference>
<comment type="caution">
    <text evidence="1">The sequence shown here is derived from an EMBL/GenBank/DDBJ whole genome shotgun (WGS) entry which is preliminary data.</text>
</comment>